<dbReference type="EMBL" id="ML977380">
    <property type="protein sequence ID" value="KAF2105463.1"/>
    <property type="molecule type" value="Genomic_DNA"/>
</dbReference>
<protein>
    <recommendedName>
        <fullName evidence="4">Actin-like ATPase domain-containing protein</fullName>
    </recommendedName>
</protein>
<dbReference type="SUPFAM" id="SSF53067">
    <property type="entry name" value="Actin-like ATPase domain"/>
    <property type="match status" value="2"/>
</dbReference>
<dbReference type="Proteomes" id="UP000799770">
    <property type="component" value="Unassembled WGS sequence"/>
</dbReference>
<organism evidence="2 3">
    <name type="scientific">Lophiotrema nucula</name>
    <dbReference type="NCBI Taxonomy" id="690887"/>
    <lineage>
        <taxon>Eukaryota</taxon>
        <taxon>Fungi</taxon>
        <taxon>Dikarya</taxon>
        <taxon>Ascomycota</taxon>
        <taxon>Pezizomycotina</taxon>
        <taxon>Dothideomycetes</taxon>
        <taxon>Pleosporomycetidae</taxon>
        <taxon>Pleosporales</taxon>
        <taxon>Lophiotremataceae</taxon>
        <taxon>Lophiotrema</taxon>
    </lineage>
</organism>
<evidence type="ECO:0000256" key="1">
    <source>
        <dbReference type="SAM" id="MobiDB-lite"/>
    </source>
</evidence>
<evidence type="ECO:0000313" key="3">
    <source>
        <dbReference type="Proteomes" id="UP000799770"/>
    </source>
</evidence>
<accession>A0A6A5YEY5</accession>
<sequence length="667" mass="74798">MMASNPDLVISIDFGMTCTGVAYCNVATGSDLVRHIQRWPGRTQANENKVPTLLVYPRGSSSPSSWGFQAETAQEQGSPGDESREWFKIMLDEDLLEQMRRTAPDPSKVPSIYDVEKWYCDYFQFLYRTIEARLRGELANRWEDAKIEFIFSVPTTWKPNPTVERFRNITKRAGFGSSRNHVATIGLTEAEAAAVHTARNIPAIFKENDILFVCDVGGGTTDLSVFRVKNTKVGASLNLEQIDVVFGATIGAAQLDSLFEKAVLERLINADRALPMGLPDLHQTAWEMRVCKEYQNAKCDYGSDESFADTEIFAVRVPKLDRNYQNEAHGISGGDMHFRRDDLKPFFDTQINKLFDMIDKQFMRVQQKCPYEQVAQLVLSGGLGNSAYVRDSLRNRYAYGNAPHPNASNLQIRVAPDPQLVVCKGNVADRVEKLKSGQSVLGWRCCRSSYGTLCKVMYNPNNPSHFGLKTQIDPLDNKPYVTNYIDWFIKMGQPVSSDTPIVSSFLRKCSPATSTVPNPPRVYPTEVVTSDIDASMLPRVMTPACRSICKVESDFSALPLSMFKLKNRHWWNKGKKYHRIDYCVKVNIGPADISFELWHQGVKVSKDNSIRVEFHAAAPPEQQPVNPDFPMNSLPAVSGMNGSGMDHIGGQKVANTRVSMITNMPVR</sequence>
<feature type="compositionally biased region" description="Polar residues" evidence="1">
    <location>
        <begin position="62"/>
        <end position="77"/>
    </location>
</feature>
<dbReference type="PANTHER" id="PTHR42749">
    <property type="entry name" value="CELL SHAPE-DETERMINING PROTEIN MREB"/>
    <property type="match status" value="1"/>
</dbReference>
<evidence type="ECO:0000313" key="2">
    <source>
        <dbReference type="EMBL" id="KAF2105463.1"/>
    </source>
</evidence>
<dbReference type="Gene3D" id="3.30.420.40">
    <property type="match status" value="2"/>
</dbReference>
<dbReference type="Gene3D" id="3.90.640.10">
    <property type="entry name" value="Actin, Chain A, domain 4"/>
    <property type="match status" value="1"/>
</dbReference>
<dbReference type="CDD" id="cd10170">
    <property type="entry name" value="ASKHA_NBD_HSP70"/>
    <property type="match status" value="1"/>
</dbReference>
<dbReference type="InterPro" id="IPR043129">
    <property type="entry name" value="ATPase_NBD"/>
</dbReference>
<evidence type="ECO:0008006" key="4">
    <source>
        <dbReference type="Google" id="ProtNLM"/>
    </source>
</evidence>
<dbReference type="OrthoDB" id="2394218at2759"/>
<proteinExistence type="predicted"/>
<dbReference type="AlphaFoldDB" id="A0A6A5YEY5"/>
<gene>
    <name evidence="2" type="ORF">BDV96DRAFT_374259</name>
</gene>
<keyword evidence="3" id="KW-1185">Reference proteome</keyword>
<feature type="region of interest" description="Disordered" evidence="1">
    <location>
        <begin position="62"/>
        <end position="82"/>
    </location>
</feature>
<dbReference type="PANTHER" id="PTHR42749:SF1">
    <property type="entry name" value="CELL SHAPE-DETERMINING PROTEIN MREB"/>
    <property type="match status" value="1"/>
</dbReference>
<reference evidence="2" key="1">
    <citation type="journal article" date="2020" name="Stud. Mycol.">
        <title>101 Dothideomycetes genomes: a test case for predicting lifestyles and emergence of pathogens.</title>
        <authorList>
            <person name="Haridas S."/>
            <person name="Albert R."/>
            <person name="Binder M."/>
            <person name="Bloem J."/>
            <person name="Labutti K."/>
            <person name="Salamov A."/>
            <person name="Andreopoulos B."/>
            <person name="Baker S."/>
            <person name="Barry K."/>
            <person name="Bills G."/>
            <person name="Bluhm B."/>
            <person name="Cannon C."/>
            <person name="Castanera R."/>
            <person name="Culley D."/>
            <person name="Daum C."/>
            <person name="Ezra D."/>
            <person name="Gonzalez J."/>
            <person name="Henrissat B."/>
            <person name="Kuo A."/>
            <person name="Liang C."/>
            <person name="Lipzen A."/>
            <person name="Lutzoni F."/>
            <person name="Magnuson J."/>
            <person name="Mondo S."/>
            <person name="Nolan M."/>
            <person name="Ohm R."/>
            <person name="Pangilinan J."/>
            <person name="Park H.-J."/>
            <person name="Ramirez L."/>
            <person name="Alfaro M."/>
            <person name="Sun H."/>
            <person name="Tritt A."/>
            <person name="Yoshinaga Y."/>
            <person name="Zwiers L.-H."/>
            <person name="Turgeon B."/>
            <person name="Goodwin S."/>
            <person name="Spatafora J."/>
            <person name="Crous P."/>
            <person name="Grigoriev I."/>
        </authorList>
    </citation>
    <scope>NUCLEOTIDE SEQUENCE</scope>
    <source>
        <strain evidence="2">CBS 627.86</strain>
    </source>
</reference>
<name>A0A6A5YEY5_9PLEO</name>